<reference evidence="1 2" key="1">
    <citation type="submission" date="2020-01" db="EMBL/GenBank/DDBJ databases">
        <title>Insect and environment-associated Actinomycetes.</title>
        <authorList>
            <person name="Currrie C."/>
            <person name="Chevrette M."/>
            <person name="Carlson C."/>
            <person name="Stubbendieck R."/>
            <person name="Wendt-Pienkowski E."/>
        </authorList>
    </citation>
    <scope>NUCLEOTIDE SEQUENCE [LARGE SCALE GENOMIC DNA]</scope>
    <source>
        <strain evidence="1 2">SID7739</strain>
    </source>
</reference>
<sequence length="316" mass="34477">MNDTSSTPDPRELGVPTELVHETARALRNADTSLGAFLKNLATDFPAGTPAHQDDEFISKAHHKRRSPLRWIRSWNDWTTGLSLTNASDHVLAIQRVLEAGAPVSVWPCVSLSRVVTEGCARVCHVRDPKATSEERFARGAAAWLDSCQQHLTAARGFYPERTLSEAEEAWKKAERKVTEAGIVIGLDRKGRPSRVTLGATTVNLSASLVDILRARPSHPPSWYRIASGASHNMTWLVQQAAAPSADGMTALRADPATIIASALAVLGAYEDVTHTFGTYFGHEGTAAAVRTVQGRTLAVVDLGKRWERQMEKDVR</sequence>
<accession>A0A6G3TB35</accession>
<dbReference type="Proteomes" id="UP000475666">
    <property type="component" value="Unassembled WGS sequence"/>
</dbReference>
<organism evidence="1 2">
    <name type="scientific">Streptomyces rubrogriseus</name>
    <dbReference type="NCBI Taxonomy" id="194673"/>
    <lineage>
        <taxon>Bacteria</taxon>
        <taxon>Bacillati</taxon>
        <taxon>Actinomycetota</taxon>
        <taxon>Actinomycetes</taxon>
        <taxon>Kitasatosporales</taxon>
        <taxon>Streptomycetaceae</taxon>
        <taxon>Streptomyces</taxon>
        <taxon>Streptomyces violaceoruber group</taxon>
    </lineage>
</organism>
<comment type="caution">
    <text evidence="1">The sequence shown here is derived from an EMBL/GenBank/DDBJ whole genome shotgun (WGS) entry which is preliminary data.</text>
</comment>
<evidence type="ECO:0000313" key="1">
    <source>
        <dbReference type="EMBL" id="NEC33803.1"/>
    </source>
</evidence>
<protein>
    <submittedName>
        <fullName evidence="1">Uncharacterized protein</fullName>
    </submittedName>
</protein>
<dbReference type="RefSeq" id="WP_164273328.1">
    <property type="nucleotide sequence ID" value="NZ_JAAGMQ010000344.1"/>
</dbReference>
<proteinExistence type="predicted"/>
<name>A0A6G3TB35_9ACTN</name>
<evidence type="ECO:0000313" key="2">
    <source>
        <dbReference type="Proteomes" id="UP000475666"/>
    </source>
</evidence>
<dbReference type="EMBL" id="JAAGMQ010000344">
    <property type="protein sequence ID" value="NEC33803.1"/>
    <property type="molecule type" value="Genomic_DNA"/>
</dbReference>
<dbReference type="AlphaFoldDB" id="A0A6G3TB35"/>
<gene>
    <name evidence="1" type="ORF">G3I66_11505</name>
</gene>